<dbReference type="Proteomes" id="UP000460626">
    <property type="component" value="Unassembled WGS sequence"/>
</dbReference>
<dbReference type="PANTHER" id="PTHR43238">
    <property type="entry name" value="GDP-L-FUCOSE SYNTHASE"/>
    <property type="match status" value="1"/>
</dbReference>
<proteinExistence type="inferred from homology"/>
<comment type="similarity">
    <text evidence="2 9">Belongs to the NAD(P)-dependent epimerase/dehydratase family. Fucose synthase subfamily.</text>
</comment>
<evidence type="ECO:0000256" key="6">
    <source>
        <dbReference type="ARBA" id="ARBA00023235"/>
    </source>
</evidence>
<feature type="binding site" evidence="9">
    <location>
        <position position="189"/>
    </location>
    <ligand>
        <name>substrate</name>
    </ligand>
</feature>
<evidence type="ECO:0000256" key="9">
    <source>
        <dbReference type="HAMAP-Rule" id="MF_00956"/>
    </source>
</evidence>
<feature type="binding site" evidence="9">
    <location>
        <position position="271"/>
    </location>
    <ligand>
        <name>substrate</name>
    </ligand>
</feature>
<accession>A0A845A197</accession>
<name>A0A845A197_9SPHN</name>
<dbReference type="GO" id="GO:0050577">
    <property type="term" value="F:GDP-L-fucose synthase activity"/>
    <property type="evidence" value="ECO:0007669"/>
    <property type="project" value="UniProtKB-UniRule"/>
</dbReference>
<evidence type="ECO:0000256" key="2">
    <source>
        <dbReference type="ARBA" id="ARBA00005959"/>
    </source>
</evidence>
<dbReference type="Gene3D" id="3.40.50.720">
    <property type="entry name" value="NAD(P)-binding Rossmann-like Domain"/>
    <property type="match status" value="1"/>
</dbReference>
<dbReference type="GO" id="GO:0070401">
    <property type="term" value="F:NADP+ binding"/>
    <property type="evidence" value="ECO:0007669"/>
    <property type="project" value="UniProtKB-UniRule"/>
</dbReference>
<gene>
    <name evidence="9" type="primary">fcl</name>
    <name evidence="11" type="ORF">GRI62_06430</name>
</gene>
<feature type="binding site" evidence="9">
    <location>
        <begin position="165"/>
        <end position="168"/>
    </location>
    <ligand>
        <name>NADP(+)</name>
        <dbReference type="ChEBI" id="CHEBI:58349"/>
    </ligand>
</feature>
<sequence length="312" mass="33932">MSYDLAGKRVYVAGHKGMVGSAIVRRLAREDCEVLVADRQVDLREQAAVRAWFAANRPDAVIVAAAKVGGIHANDTYPAEFLYDNLMIEANLVEASRQAEVEKLLFLGSSCIYPRMAPQPIPEDALLTGPLEPTNEWYAIAKIAGIKLVQAYRRQYGCDYISAMPTNLYGPGDNFDLANSHVLPALIRKAHEAKETGSKSITIWGTGTPRREFLHVDDLADGAVFLLKQYSGEEHVNLGSGTDLPISELARLVCDAVGFDGEIVTDTSKPDGTPRKLMSGDKLAALGWKPTIGLREGIADAYRAFLAGERKG</sequence>
<feature type="binding site" evidence="9">
    <location>
        <position position="204"/>
    </location>
    <ligand>
        <name>substrate</name>
    </ligand>
</feature>
<dbReference type="AlphaFoldDB" id="A0A845A197"/>
<comment type="function">
    <text evidence="9">Catalyzes the two-step NADP-dependent conversion of GDP-4-dehydro-6-deoxy-D-mannose to GDP-fucose, involving an epimerase and a reductase reaction.</text>
</comment>
<keyword evidence="7 9" id="KW-0511">Multifunctional enzyme</keyword>
<reference evidence="11 12" key="1">
    <citation type="submission" date="2019-12" db="EMBL/GenBank/DDBJ databases">
        <title>Genomic-based taxomic classification of the family Erythrobacteraceae.</title>
        <authorList>
            <person name="Xu L."/>
        </authorList>
    </citation>
    <scope>NUCLEOTIDE SEQUENCE [LARGE SCALE GENOMIC DNA]</scope>
    <source>
        <strain evidence="11 12">RC4-10-4</strain>
    </source>
</reference>
<dbReference type="InterPro" id="IPR036291">
    <property type="entry name" value="NAD(P)-bd_dom_sf"/>
</dbReference>
<evidence type="ECO:0000313" key="12">
    <source>
        <dbReference type="Proteomes" id="UP000460626"/>
    </source>
</evidence>
<feature type="binding site" evidence="9">
    <location>
        <begin position="107"/>
        <end position="110"/>
    </location>
    <ligand>
        <name>NADP(+)</name>
        <dbReference type="ChEBI" id="CHEBI:58349"/>
    </ligand>
</feature>
<evidence type="ECO:0000256" key="1">
    <source>
        <dbReference type="ARBA" id="ARBA00004883"/>
    </source>
</evidence>
<dbReference type="HAMAP" id="MF_00956">
    <property type="entry name" value="GDP_fucose_synth"/>
    <property type="match status" value="1"/>
</dbReference>
<evidence type="ECO:0000256" key="3">
    <source>
        <dbReference type="ARBA" id="ARBA00012371"/>
    </source>
</evidence>
<keyword evidence="12" id="KW-1185">Reference proteome</keyword>
<evidence type="ECO:0000256" key="5">
    <source>
        <dbReference type="ARBA" id="ARBA00023002"/>
    </source>
</evidence>
<dbReference type="GO" id="GO:0042351">
    <property type="term" value="P:'de novo' GDP-L-fucose biosynthetic process"/>
    <property type="evidence" value="ECO:0007669"/>
    <property type="project" value="UniProtKB-UniRule"/>
</dbReference>
<dbReference type="EC" id="1.1.1.271" evidence="3 9"/>
<dbReference type="Gene3D" id="3.90.25.10">
    <property type="entry name" value="UDP-galactose 4-epimerase, domain 1"/>
    <property type="match status" value="1"/>
</dbReference>
<comment type="caution">
    <text evidence="11">The sequence shown here is derived from an EMBL/GenBank/DDBJ whole genome shotgun (WGS) entry which is preliminary data.</text>
</comment>
<dbReference type="UniPathway" id="UPA00128">
    <property type="reaction ID" value="UER00191"/>
</dbReference>
<dbReference type="FunFam" id="3.40.50.720:FF:000101">
    <property type="entry name" value="GDP-L-fucose synthase"/>
    <property type="match status" value="1"/>
</dbReference>
<dbReference type="Pfam" id="PF01370">
    <property type="entry name" value="Epimerase"/>
    <property type="match status" value="1"/>
</dbReference>
<feature type="site" description="Important for catalytic activity" evidence="9">
    <location>
        <position position="111"/>
    </location>
</feature>
<keyword evidence="5 9" id="KW-0560">Oxidoreductase</keyword>
<evidence type="ECO:0000256" key="8">
    <source>
        <dbReference type="ARBA" id="ARBA00051935"/>
    </source>
</evidence>
<organism evidence="11 12">
    <name type="scientific">Aurantiacibacter arachoides</name>
    <dbReference type="NCBI Taxonomy" id="1850444"/>
    <lineage>
        <taxon>Bacteria</taxon>
        <taxon>Pseudomonadati</taxon>
        <taxon>Pseudomonadota</taxon>
        <taxon>Alphaproteobacteria</taxon>
        <taxon>Sphingomonadales</taxon>
        <taxon>Erythrobacteraceae</taxon>
        <taxon>Aurantiacibacter</taxon>
    </lineage>
</organism>
<dbReference type="EMBL" id="WTYH01000001">
    <property type="protein sequence ID" value="MXO93242.1"/>
    <property type="molecule type" value="Genomic_DNA"/>
</dbReference>
<comment type="catalytic activity">
    <reaction evidence="8 9">
        <text>GDP-beta-L-fucose + NADP(+) = GDP-4-dehydro-alpha-D-rhamnose + NADPH + H(+)</text>
        <dbReference type="Rhea" id="RHEA:18885"/>
        <dbReference type="ChEBI" id="CHEBI:15378"/>
        <dbReference type="ChEBI" id="CHEBI:57273"/>
        <dbReference type="ChEBI" id="CHEBI:57783"/>
        <dbReference type="ChEBI" id="CHEBI:57964"/>
        <dbReference type="ChEBI" id="CHEBI:58349"/>
        <dbReference type="EC" id="1.1.1.271"/>
    </reaction>
</comment>
<feature type="binding site" evidence="9">
    <location>
        <begin position="14"/>
        <end position="20"/>
    </location>
    <ligand>
        <name>NADP(+)</name>
        <dbReference type="ChEBI" id="CHEBI:58349"/>
    </ligand>
</feature>
<dbReference type="InterPro" id="IPR001509">
    <property type="entry name" value="Epimerase_deHydtase"/>
</dbReference>
<keyword evidence="4 9" id="KW-0521">NADP</keyword>
<dbReference type="OrthoDB" id="9811425at2"/>
<feature type="active site" description="Proton donor/acceptor" evidence="9">
    <location>
        <position position="138"/>
    </location>
</feature>
<dbReference type="RefSeq" id="WP_131452533.1">
    <property type="nucleotide sequence ID" value="NZ_BMJK01000001.1"/>
</dbReference>
<feature type="binding site" evidence="9">
    <location>
        <position position="181"/>
    </location>
    <ligand>
        <name>NADP(+)</name>
        <dbReference type="ChEBI" id="CHEBI:58349"/>
    </ligand>
</feature>
<dbReference type="GO" id="GO:0016853">
    <property type="term" value="F:isomerase activity"/>
    <property type="evidence" value="ECO:0007669"/>
    <property type="project" value="UniProtKB-KW"/>
</dbReference>
<feature type="binding site" evidence="9">
    <location>
        <position position="142"/>
    </location>
    <ligand>
        <name>NADP(+)</name>
        <dbReference type="ChEBI" id="CHEBI:58349"/>
    </ligand>
</feature>
<comment type="pathway">
    <text evidence="1 9">Nucleotide-sugar biosynthesis; GDP-L-fucose biosynthesis via de novo pathway; GDP-L-fucose from GDP-alpha-D-mannose: step 2/2.</text>
</comment>
<dbReference type="InterPro" id="IPR028614">
    <property type="entry name" value="GDP_fucose/colitose_synth"/>
</dbReference>
<keyword evidence="6 9" id="KW-0413">Isomerase</keyword>
<dbReference type="PANTHER" id="PTHR43238:SF1">
    <property type="entry name" value="GDP-L-FUCOSE SYNTHASE"/>
    <property type="match status" value="1"/>
</dbReference>
<evidence type="ECO:0000256" key="4">
    <source>
        <dbReference type="ARBA" id="ARBA00022857"/>
    </source>
</evidence>
<evidence type="ECO:0000313" key="11">
    <source>
        <dbReference type="EMBL" id="MXO93242.1"/>
    </source>
</evidence>
<dbReference type="SUPFAM" id="SSF51735">
    <property type="entry name" value="NAD(P)-binding Rossmann-fold domains"/>
    <property type="match status" value="1"/>
</dbReference>
<evidence type="ECO:0000259" key="10">
    <source>
        <dbReference type="Pfam" id="PF01370"/>
    </source>
</evidence>
<protein>
    <recommendedName>
        <fullName evidence="3 9">GDP-L-fucose synthase</fullName>
        <ecNumber evidence="3 9">1.1.1.271</ecNumber>
    </recommendedName>
    <alternativeName>
        <fullName evidence="9">GDP-4-keto-6-deoxy-D-mannose-3,5-epimerase-4-reductase</fullName>
    </alternativeName>
</protein>
<feature type="domain" description="NAD-dependent epimerase/dehydratase" evidence="10">
    <location>
        <begin position="10"/>
        <end position="239"/>
    </location>
</feature>
<dbReference type="CDD" id="cd05239">
    <property type="entry name" value="GDP_FS_SDR_e"/>
    <property type="match status" value="1"/>
</dbReference>
<feature type="site" description="Important for catalytic activity" evidence="9">
    <location>
        <position position="109"/>
    </location>
</feature>
<evidence type="ECO:0000256" key="7">
    <source>
        <dbReference type="ARBA" id="ARBA00023268"/>
    </source>
</evidence>
<feature type="binding site" evidence="9">
    <location>
        <position position="211"/>
    </location>
    <ligand>
        <name>substrate</name>
    </ligand>
</feature>